<dbReference type="EMBL" id="JAUIZM010000007">
    <property type="protein sequence ID" value="KAK1374867.1"/>
    <property type="molecule type" value="Genomic_DNA"/>
</dbReference>
<keyword evidence="3 4" id="KW-0326">Glycosidase</keyword>
<evidence type="ECO:0000313" key="7">
    <source>
        <dbReference type="EMBL" id="KAK1374867.1"/>
    </source>
</evidence>
<keyword evidence="5" id="KW-1133">Transmembrane helix</keyword>
<feature type="transmembrane region" description="Helical" evidence="5">
    <location>
        <begin position="34"/>
        <end position="55"/>
    </location>
</feature>
<proteinExistence type="inferred from homology"/>
<dbReference type="InterPro" id="IPR017853">
    <property type="entry name" value="GH"/>
</dbReference>
<dbReference type="Gene3D" id="3.20.20.80">
    <property type="entry name" value="Glycosidases"/>
    <property type="match status" value="1"/>
</dbReference>
<keyword evidence="8" id="KW-1185">Reference proteome</keyword>
<dbReference type="Pfam" id="PF00150">
    <property type="entry name" value="Cellulase"/>
    <property type="match status" value="1"/>
</dbReference>
<dbReference type="GO" id="GO:0004553">
    <property type="term" value="F:hydrolase activity, hydrolyzing O-glycosyl compounds"/>
    <property type="evidence" value="ECO:0007669"/>
    <property type="project" value="InterPro"/>
</dbReference>
<keyword evidence="5" id="KW-0472">Membrane</keyword>
<sequence length="574" mass="66292">MKRHIHIEKTHFDPINFHFRKVSEFNMFVAPARLVGGVVAAIIAFLVVLILMILLSDTHISYLSTSSRWIVNAKTGKRVKLACVNWPAHMYPMIPEGLHKKPLKNITESIFQMRFNCVRLTWATQMFTHDLYSKLTVAESLDRWGLIAAKFGMNISNPRLMNLTLVDAQKAVIDALGEKNIMVVLDNHVSLPIWCCDWNDGNGFFKDEYFDPKEWLQGLSIISKRYRGNPTVVAVSIRNELRGPRQNEYDWHRFMEEGANAVHLENLDVLVIVSGLSFESDLSFLKKQKLNLGMNVNKKLVYEAHWYEFGNPSEKWIFQTNEFCADITQWFVNQTGFLLTGKSPTPLFLSEFGKDQRGVNEAENRYFTCLMAFLVEKDLEWALWGLQGSYMLREGQIEWEEPYGMYDFSWDNLRNSSVLQNLQLSQQMIQDPTSDHKTYYLMYHPQTGRCVHVGKHNITTSDCYKLNRWGYSGDSGPIKLLGTSMCLTVEGDDHPVKVTNDCSSQKSVWKFVSKSRMHLASKDDKGRDLCLEWDSLNSTIVTKSCLCLGDNMQDKSWCNENPQRQWFKLVQTNM</sequence>
<dbReference type="PANTHER" id="PTHR31263:SF68">
    <property type="entry name" value="GLYCOSIDE HYDROLASE FAMILY 5 DOMAIN-CONTAINING PROTEIN"/>
    <property type="match status" value="1"/>
</dbReference>
<reference evidence="7" key="1">
    <citation type="submission" date="2023-02" db="EMBL/GenBank/DDBJ databases">
        <title>Genome of toxic invasive species Heracleum sosnowskyi carries increased number of genes despite the absence of recent whole-genome duplications.</title>
        <authorList>
            <person name="Schelkunov M."/>
            <person name="Shtratnikova V."/>
            <person name="Makarenko M."/>
            <person name="Klepikova A."/>
            <person name="Omelchenko D."/>
            <person name="Novikova G."/>
            <person name="Obukhova E."/>
            <person name="Bogdanov V."/>
            <person name="Penin A."/>
            <person name="Logacheva M."/>
        </authorList>
    </citation>
    <scope>NUCLEOTIDE SEQUENCE</scope>
    <source>
        <strain evidence="7">Hsosn_3</strain>
        <tissue evidence="7">Leaf</tissue>
    </source>
</reference>
<gene>
    <name evidence="7" type="ORF">POM88_031060</name>
</gene>
<organism evidence="7 8">
    <name type="scientific">Heracleum sosnowskyi</name>
    <dbReference type="NCBI Taxonomy" id="360622"/>
    <lineage>
        <taxon>Eukaryota</taxon>
        <taxon>Viridiplantae</taxon>
        <taxon>Streptophyta</taxon>
        <taxon>Embryophyta</taxon>
        <taxon>Tracheophyta</taxon>
        <taxon>Spermatophyta</taxon>
        <taxon>Magnoliopsida</taxon>
        <taxon>eudicotyledons</taxon>
        <taxon>Gunneridae</taxon>
        <taxon>Pentapetalae</taxon>
        <taxon>asterids</taxon>
        <taxon>campanulids</taxon>
        <taxon>Apiales</taxon>
        <taxon>Apiaceae</taxon>
        <taxon>Apioideae</taxon>
        <taxon>apioid superclade</taxon>
        <taxon>Tordylieae</taxon>
        <taxon>Tordyliinae</taxon>
        <taxon>Heracleum</taxon>
    </lineage>
</organism>
<evidence type="ECO:0000256" key="4">
    <source>
        <dbReference type="RuleBase" id="RU361153"/>
    </source>
</evidence>
<evidence type="ECO:0000259" key="6">
    <source>
        <dbReference type="Pfam" id="PF00150"/>
    </source>
</evidence>
<feature type="domain" description="Glycoside hydrolase family 5" evidence="6">
    <location>
        <begin position="102"/>
        <end position="386"/>
    </location>
</feature>
<evidence type="ECO:0000256" key="2">
    <source>
        <dbReference type="ARBA" id="ARBA00022801"/>
    </source>
</evidence>
<dbReference type="InterPro" id="IPR001547">
    <property type="entry name" value="Glyco_hydro_5"/>
</dbReference>
<dbReference type="SUPFAM" id="SSF51445">
    <property type="entry name" value="(Trans)glycosidases"/>
    <property type="match status" value="1"/>
</dbReference>
<comment type="caution">
    <text evidence="7">The sequence shown here is derived from an EMBL/GenBank/DDBJ whole genome shotgun (WGS) entry which is preliminary data.</text>
</comment>
<dbReference type="SUPFAM" id="SSF50370">
    <property type="entry name" value="Ricin B-like lectins"/>
    <property type="match status" value="1"/>
</dbReference>
<evidence type="ECO:0000256" key="5">
    <source>
        <dbReference type="SAM" id="Phobius"/>
    </source>
</evidence>
<comment type="similarity">
    <text evidence="1 4">Belongs to the glycosyl hydrolase 5 (cellulase A) family.</text>
</comment>
<protein>
    <submittedName>
        <fullName evidence="7">Cellulase domain-containing protein</fullName>
    </submittedName>
</protein>
<keyword evidence="2 4" id="KW-0378">Hydrolase</keyword>
<keyword evidence="5" id="KW-0812">Transmembrane</keyword>
<dbReference type="GO" id="GO:0000272">
    <property type="term" value="P:polysaccharide catabolic process"/>
    <property type="evidence" value="ECO:0007669"/>
    <property type="project" value="InterPro"/>
</dbReference>
<name>A0AAD8MJ91_9APIA</name>
<evidence type="ECO:0000256" key="1">
    <source>
        <dbReference type="ARBA" id="ARBA00005641"/>
    </source>
</evidence>
<reference evidence="7" key="2">
    <citation type="submission" date="2023-05" db="EMBL/GenBank/DDBJ databases">
        <authorList>
            <person name="Schelkunov M.I."/>
        </authorList>
    </citation>
    <scope>NUCLEOTIDE SEQUENCE</scope>
    <source>
        <strain evidence="7">Hsosn_3</strain>
        <tissue evidence="7">Leaf</tissue>
    </source>
</reference>
<evidence type="ECO:0000313" key="8">
    <source>
        <dbReference type="Proteomes" id="UP001237642"/>
    </source>
</evidence>
<evidence type="ECO:0000256" key="3">
    <source>
        <dbReference type="ARBA" id="ARBA00023295"/>
    </source>
</evidence>
<dbReference type="InterPro" id="IPR035992">
    <property type="entry name" value="Ricin_B-like_lectins"/>
</dbReference>
<dbReference type="Proteomes" id="UP001237642">
    <property type="component" value="Unassembled WGS sequence"/>
</dbReference>
<dbReference type="PANTHER" id="PTHR31263">
    <property type="entry name" value="CELLULASE FAMILY PROTEIN (AFU_ORTHOLOGUE AFUA_5G14560)"/>
    <property type="match status" value="1"/>
</dbReference>
<dbReference type="AlphaFoldDB" id="A0AAD8MJ91"/>
<accession>A0AAD8MJ91</accession>